<gene>
    <name evidence="8" type="ORF">B5D80_22675</name>
</gene>
<feature type="compositionally biased region" description="Low complexity" evidence="6">
    <location>
        <begin position="425"/>
        <end position="440"/>
    </location>
</feature>
<evidence type="ECO:0000313" key="9">
    <source>
        <dbReference type="Proteomes" id="UP000197174"/>
    </source>
</evidence>
<name>A0A246RHA4_9ACTN</name>
<feature type="transmembrane region" description="Helical" evidence="7">
    <location>
        <begin position="178"/>
        <end position="200"/>
    </location>
</feature>
<dbReference type="RefSeq" id="WP_088645939.1">
    <property type="nucleotide sequence ID" value="NZ_JBFBBH010000013.1"/>
</dbReference>
<dbReference type="GO" id="GO:0005886">
    <property type="term" value="C:plasma membrane"/>
    <property type="evidence" value="ECO:0007669"/>
    <property type="project" value="UniProtKB-SubCell"/>
</dbReference>
<evidence type="ECO:0000256" key="7">
    <source>
        <dbReference type="SAM" id="Phobius"/>
    </source>
</evidence>
<dbReference type="InterPro" id="IPR002293">
    <property type="entry name" value="AA/rel_permease1"/>
</dbReference>
<accession>A0A246RHA4</accession>
<dbReference type="PIRSF" id="PIRSF006060">
    <property type="entry name" value="AA_transporter"/>
    <property type="match status" value="1"/>
</dbReference>
<keyword evidence="5 7" id="KW-0472">Membrane</keyword>
<evidence type="ECO:0000256" key="5">
    <source>
        <dbReference type="ARBA" id="ARBA00023136"/>
    </source>
</evidence>
<feature type="transmembrane region" description="Helical" evidence="7">
    <location>
        <begin position="16"/>
        <end position="37"/>
    </location>
</feature>
<protein>
    <submittedName>
        <fullName evidence="8">Amino acid transporter</fullName>
    </submittedName>
</protein>
<comment type="caution">
    <text evidence="8">The sequence shown here is derived from an EMBL/GenBank/DDBJ whole genome shotgun (WGS) entry which is preliminary data.</text>
</comment>
<keyword evidence="2" id="KW-1003">Cell membrane</keyword>
<evidence type="ECO:0000256" key="2">
    <source>
        <dbReference type="ARBA" id="ARBA00022475"/>
    </source>
</evidence>
<dbReference type="PANTHER" id="PTHR42770">
    <property type="entry name" value="AMINO ACID TRANSPORTER-RELATED"/>
    <property type="match status" value="1"/>
</dbReference>
<feature type="transmembrane region" description="Helical" evidence="7">
    <location>
        <begin position="146"/>
        <end position="166"/>
    </location>
</feature>
<keyword evidence="9" id="KW-1185">Reference proteome</keyword>
<evidence type="ECO:0000256" key="4">
    <source>
        <dbReference type="ARBA" id="ARBA00022989"/>
    </source>
</evidence>
<keyword evidence="3 7" id="KW-0812">Transmembrane</keyword>
<keyword evidence="4 7" id="KW-1133">Transmembrane helix</keyword>
<feature type="transmembrane region" description="Helical" evidence="7">
    <location>
        <begin position="375"/>
        <end position="394"/>
    </location>
</feature>
<evidence type="ECO:0000256" key="1">
    <source>
        <dbReference type="ARBA" id="ARBA00004651"/>
    </source>
</evidence>
<dbReference type="AlphaFoldDB" id="A0A246RHA4"/>
<feature type="transmembrane region" description="Helical" evidence="7">
    <location>
        <begin position="270"/>
        <end position="295"/>
    </location>
</feature>
<dbReference type="EMBL" id="MZMV01000043">
    <property type="protein sequence ID" value="OWV03447.1"/>
    <property type="molecule type" value="Genomic_DNA"/>
</dbReference>
<feature type="transmembrane region" description="Helical" evidence="7">
    <location>
        <begin position="90"/>
        <end position="114"/>
    </location>
</feature>
<reference evidence="8 9" key="1">
    <citation type="submission" date="2017-03" db="EMBL/GenBank/DDBJ databases">
        <title>Whole genome sequence of Micromonospora wenchangensis, isolated from mangrove soil.</title>
        <authorList>
            <person name="Yang H."/>
        </authorList>
    </citation>
    <scope>NUCLEOTIDE SEQUENCE [LARGE SCALE GENOMIC DNA]</scope>
    <source>
        <strain evidence="8 9">CCTCC AA 2012002</strain>
    </source>
</reference>
<dbReference type="Proteomes" id="UP000197174">
    <property type="component" value="Unassembled WGS sequence"/>
</dbReference>
<dbReference type="GO" id="GO:0022857">
    <property type="term" value="F:transmembrane transporter activity"/>
    <property type="evidence" value="ECO:0007669"/>
    <property type="project" value="InterPro"/>
</dbReference>
<feature type="transmembrane region" description="Helical" evidence="7">
    <location>
        <begin position="316"/>
        <end position="335"/>
    </location>
</feature>
<comment type="subcellular location">
    <subcellularLocation>
        <location evidence="1">Cell membrane</location>
        <topology evidence="1">Multi-pass membrane protein</topology>
    </subcellularLocation>
</comment>
<feature type="transmembrane region" description="Helical" evidence="7">
    <location>
        <begin position="221"/>
        <end position="250"/>
    </location>
</feature>
<evidence type="ECO:0000256" key="3">
    <source>
        <dbReference type="ARBA" id="ARBA00022692"/>
    </source>
</evidence>
<dbReference type="Gene3D" id="1.20.1740.10">
    <property type="entry name" value="Amino acid/polyamine transporter I"/>
    <property type="match status" value="1"/>
</dbReference>
<dbReference type="InterPro" id="IPR050367">
    <property type="entry name" value="APC_superfamily"/>
</dbReference>
<dbReference type="Pfam" id="PF13520">
    <property type="entry name" value="AA_permease_2"/>
    <property type="match status" value="1"/>
</dbReference>
<feature type="transmembrane region" description="Helical" evidence="7">
    <location>
        <begin position="400"/>
        <end position="417"/>
    </location>
</feature>
<feature type="transmembrane region" description="Helical" evidence="7">
    <location>
        <begin position="120"/>
        <end position="139"/>
    </location>
</feature>
<evidence type="ECO:0000313" key="8">
    <source>
        <dbReference type="EMBL" id="OWV03447.1"/>
    </source>
</evidence>
<feature type="transmembrane region" description="Helical" evidence="7">
    <location>
        <begin position="341"/>
        <end position="363"/>
    </location>
</feature>
<organism evidence="8 9">
    <name type="scientific">Micromonospora wenchangensis</name>
    <dbReference type="NCBI Taxonomy" id="1185415"/>
    <lineage>
        <taxon>Bacteria</taxon>
        <taxon>Bacillati</taxon>
        <taxon>Actinomycetota</taxon>
        <taxon>Actinomycetes</taxon>
        <taxon>Micromonosporales</taxon>
        <taxon>Micromonosporaceae</taxon>
        <taxon>Micromonospora</taxon>
    </lineage>
</organism>
<dbReference type="OrthoDB" id="9117841at2"/>
<feature type="transmembrane region" description="Helical" evidence="7">
    <location>
        <begin position="43"/>
        <end position="63"/>
    </location>
</feature>
<feature type="region of interest" description="Disordered" evidence="6">
    <location>
        <begin position="425"/>
        <end position="449"/>
    </location>
</feature>
<proteinExistence type="predicted"/>
<dbReference type="PANTHER" id="PTHR42770:SF11">
    <property type="entry name" value="INNER MEMBRANE TRANSPORT PROTEIN YBAT"/>
    <property type="match status" value="1"/>
</dbReference>
<evidence type="ECO:0000256" key="6">
    <source>
        <dbReference type="SAM" id="MobiDB-lite"/>
    </source>
</evidence>
<sequence length="449" mass="45051">MADNAQLRRELGLREAVSLGVGGTIGGGIFVLVGTTVGEAGPAAPLAFVLAFAAAVLIALPYAELASRFPRAGGGYAFVRAALGPHLSFLMGWGFWGSYVFMSGFITLGFGGYLHSLTGLPQPIGALVVIAASTAVNVAGMRLAGLAQSLVVGLTAVALLGFGAVGLPHVDLDRFTPFAPHGVGGVVTAALFAFLAYAGFDMIAAAGEEIKDPERTLPKAILLTLLAVLGVYLLISVVSVGVVSAGTLGHSPAPLATAAEAFAGPTGQRLVAVVAVFTTAATSNAVLVVMSRIAFAMARDGLLPRQLSRVGGRTGTPWAAVLFSSGVLAVVALAVSVPVAAAIGGFLYVVHFMLPLVALVVLRRRTQAVPGFRTPLARVVIPLAFLICAVFLVASGPTGILGASAWLAVGFAGYLLGGRSRRRGSAPTVPAAPTPAVTAGGPAGGGTAG</sequence>